<proteinExistence type="inferred from homology"/>
<dbReference type="Pfam" id="PF00881">
    <property type="entry name" value="Nitroreductase"/>
    <property type="match status" value="1"/>
</dbReference>
<dbReference type="Gene3D" id="3.40.109.10">
    <property type="entry name" value="NADH Oxidase"/>
    <property type="match status" value="1"/>
</dbReference>
<feature type="domain" description="Nitroreductase" evidence="3">
    <location>
        <begin position="15"/>
        <end position="193"/>
    </location>
</feature>
<gene>
    <name evidence="4" type="ORF">SAMN04488558_10770</name>
</gene>
<dbReference type="PANTHER" id="PTHR43673">
    <property type="entry name" value="NAD(P)H NITROREDUCTASE YDGI-RELATED"/>
    <property type="match status" value="1"/>
</dbReference>
<dbReference type="InterPro" id="IPR000415">
    <property type="entry name" value="Nitroreductase-like"/>
</dbReference>
<dbReference type="EMBL" id="FOEN01000007">
    <property type="protein sequence ID" value="SEQ26412.1"/>
    <property type="molecule type" value="Genomic_DNA"/>
</dbReference>
<protein>
    <recommendedName>
        <fullName evidence="3">Nitroreductase domain-containing protein</fullName>
    </recommendedName>
</protein>
<dbReference type="GO" id="GO:0016491">
    <property type="term" value="F:oxidoreductase activity"/>
    <property type="evidence" value="ECO:0007669"/>
    <property type="project" value="UniProtKB-KW"/>
</dbReference>
<evidence type="ECO:0000313" key="5">
    <source>
        <dbReference type="Proteomes" id="UP000198833"/>
    </source>
</evidence>
<name>A0A1H9ELE8_9LACT</name>
<dbReference type="SUPFAM" id="SSF55469">
    <property type="entry name" value="FMN-dependent nitroreductase-like"/>
    <property type="match status" value="1"/>
</dbReference>
<dbReference type="STRING" id="89093.SAMN04488558_10770"/>
<dbReference type="RefSeq" id="WP_092572030.1">
    <property type="nucleotide sequence ID" value="NZ_FOEN01000007.1"/>
</dbReference>
<dbReference type="InterPro" id="IPR029479">
    <property type="entry name" value="Nitroreductase"/>
</dbReference>
<evidence type="ECO:0000256" key="1">
    <source>
        <dbReference type="ARBA" id="ARBA00007118"/>
    </source>
</evidence>
<dbReference type="Proteomes" id="UP000198833">
    <property type="component" value="Unassembled WGS sequence"/>
</dbReference>
<evidence type="ECO:0000313" key="4">
    <source>
        <dbReference type="EMBL" id="SEQ26412.1"/>
    </source>
</evidence>
<evidence type="ECO:0000259" key="3">
    <source>
        <dbReference type="Pfam" id="PF00881"/>
    </source>
</evidence>
<organism evidence="4 5">
    <name type="scientific">Ignavigranum ruoffiae</name>
    <dbReference type="NCBI Taxonomy" id="89093"/>
    <lineage>
        <taxon>Bacteria</taxon>
        <taxon>Bacillati</taxon>
        <taxon>Bacillota</taxon>
        <taxon>Bacilli</taxon>
        <taxon>Lactobacillales</taxon>
        <taxon>Aerococcaceae</taxon>
        <taxon>Ignavigranum</taxon>
    </lineage>
</organism>
<reference evidence="4 5" key="1">
    <citation type="submission" date="2016-10" db="EMBL/GenBank/DDBJ databases">
        <authorList>
            <person name="de Groot N.N."/>
        </authorList>
    </citation>
    <scope>NUCLEOTIDE SEQUENCE [LARGE SCALE GENOMIC DNA]</scope>
    <source>
        <strain evidence="4 5">DSM 15695</strain>
    </source>
</reference>
<dbReference type="OrthoDB" id="9782629at2"/>
<evidence type="ECO:0000256" key="2">
    <source>
        <dbReference type="ARBA" id="ARBA00023002"/>
    </source>
</evidence>
<comment type="similarity">
    <text evidence="1">Belongs to the nitroreductase family.</text>
</comment>
<keyword evidence="2" id="KW-0560">Oxidoreductase</keyword>
<dbReference type="PANTHER" id="PTHR43673:SF10">
    <property type="entry name" value="NADH DEHYDROGENASE_NAD(P)H NITROREDUCTASE XCC3605-RELATED"/>
    <property type="match status" value="1"/>
</dbReference>
<accession>A0A1H9ELE8</accession>
<dbReference type="AlphaFoldDB" id="A0A1H9ELE8"/>
<sequence length="218" mass="24693">MKQDFVNNDFADILLNRHSIRHFDPKVNIDRQTMTDMISATITAPSACNLQAWKFIVVDTEAGKDKLRQCFMKFNSPQLETCAAMVVIFADALAFHSYRDLWDQAYQAGRITAEKRDEVLATFLPLYERAPKEMLIVDAQRDASLAAMQLMLIARAYGYDSNPIAGYDGKQLTQLLDLDPERYTPCMALAIGKADPDHAEEEVKSIRYALEDVLSFVD</sequence>
<keyword evidence="5" id="KW-1185">Reference proteome</keyword>